<evidence type="ECO:0000256" key="13">
    <source>
        <dbReference type="ARBA" id="ARBA00077338"/>
    </source>
</evidence>
<accession>A0A1W6LI85</accession>
<dbReference type="EMBL" id="CP015118">
    <property type="protein sequence ID" value="ARN23933.1"/>
    <property type="molecule type" value="Genomic_DNA"/>
</dbReference>
<evidence type="ECO:0000313" key="18">
    <source>
        <dbReference type="Proteomes" id="UP000193427"/>
    </source>
</evidence>
<keyword evidence="5" id="KW-0732">Signal</keyword>
<evidence type="ECO:0000313" key="17">
    <source>
        <dbReference type="EMBL" id="ARN23933.1"/>
    </source>
</evidence>
<evidence type="ECO:0000256" key="2">
    <source>
        <dbReference type="ARBA" id="ARBA00004193"/>
    </source>
</evidence>
<feature type="domain" description="Glycoside hydrolase family 5" evidence="16">
    <location>
        <begin position="66"/>
        <end position="317"/>
    </location>
</feature>
<comment type="subcellular location">
    <subcellularLocation>
        <location evidence="2">Cell membrane</location>
        <topology evidence="2">Lipid-anchor</topology>
    </subcellularLocation>
</comment>
<sequence>MYQGGATPSKYDVWLDDLALGSARIGCGDGVSPLPATLRWRGVNLASAEFAPEKLPGTYDTDFTYPTVASVAYYKAKGMNTVRLPFLWERLQPVLNQGFDGAELGRLSNFVGQVTSTGMTVLLDPHNYARYRGQLIGSAAVPNTAFADLWTRLANQFKANDKVVFGLMNEPHTMPTEQWVAAANAGIAAIRATGATQVITVPGNAWTGAHSWNDSFYGTPNGTAMKNIVDPGRNMVFEVHQYLDADSSGKSSSCTSATIGSQRVAAFTAWLRANGHRALLGEFAGGTDTTCQQAIGDLLSHLEANGDVWAGWTWWAAGPWWGNYMYSIEPANSTDKPQMTVLQQHLK</sequence>
<dbReference type="InterPro" id="IPR001547">
    <property type="entry name" value="Glyco_hydro_5"/>
</dbReference>
<name>A0A1W6LI85_9BURK</name>
<dbReference type="STRING" id="946333.A4W93_17310"/>
<keyword evidence="7" id="KW-0136">Cellulose degradation</keyword>
<evidence type="ECO:0000256" key="15">
    <source>
        <dbReference type="RuleBase" id="RU361153"/>
    </source>
</evidence>
<keyword evidence="6 15" id="KW-0378">Hydrolase</keyword>
<evidence type="ECO:0000256" key="10">
    <source>
        <dbReference type="ARBA" id="ARBA00023295"/>
    </source>
</evidence>
<dbReference type="PANTHER" id="PTHR34142">
    <property type="entry name" value="ENDO-BETA-1,4-GLUCANASE A"/>
    <property type="match status" value="1"/>
</dbReference>
<dbReference type="Pfam" id="PF00150">
    <property type="entry name" value="Cellulase"/>
    <property type="match status" value="1"/>
</dbReference>
<comment type="catalytic activity">
    <reaction evidence="1">
        <text>Endohydrolysis of (1-&gt;4)-beta-D-glucosidic linkages in cellulose, lichenin and cereal beta-D-glucans.</text>
        <dbReference type="EC" id="3.2.1.4"/>
    </reaction>
</comment>
<dbReference type="InterPro" id="IPR017853">
    <property type="entry name" value="GH"/>
</dbReference>
<keyword evidence="10 15" id="KW-0326">Glycosidase</keyword>
<gene>
    <name evidence="17" type="ORF">A4W93_17310</name>
</gene>
<dbReference type="GO" id="GO:0005886">
    <property type="term" value="C:plasma membrane"/>
    <property type="evidence" value="ECO:0007669"/>
    <property type="project" value="UniProtKB-SubCell"/>
</dbReference>
<dbReference type="EC" id="3.2.1.4" evidence="4"/>
<evidence type="ECO:0000256" key="4">
    <source>
        <dbReference type="ARBA" id="ARBA00012601"/>
    </source>
</evidence>
<keyword evidence="11" id="KW-0624">Polysaccharide degradation</keyword>
<evidence type="ECO:0000256" key="3">
    <source>
        <dbReference type="ARBA" id="ARBA00005641"/>
    </source>
</evidence>
<evidence type="ECO:0000256" key="8">
    <source>
        <dbReference type="ARBA" id="ARBA00023145"/>
    </source>
</evidence>
<keyword evidence="9" id="KW-0119">Carbohydrate metabolism</keyword>
<dbReference type="InterPro" id="IPR018087">
    <property type="entry name" value="Glyco_hydro_5_CS"/>
</dbReference>
<reference evidence="17 18" key="1">
    <citation type="submission" date="2016-04" db="EMBL/GenBank/DDBJ databases">
        <title>Complete genome sequence of natural rubber-degrading, novel Gram-negative bacterium, Rhizobacter gummiphilus strain NS21.</title>
        <authorList>
            <person name="Tabata M."/>
            <person name="Kasai D."/>
            <person name="Fukuda M."/>
        </authorList>
    </citation>
    <scope>NUCLEOTIDE SEQUENCE [LARGE SCALE GENOMIC DNA]</scope>
    <source>
        <strain evidence="17 18">NS21</strain>
    </source>
</reference>
<dbReference type="SUPFAM" id="SSF51445">
    <property type="entry name" value="(Trans)glycosidases"/>
    <property type="match status" value="1"/>
</dbReference>
<evidence type="ECO:0000256" key="7">
    <source>
        <dbReference type="ARBA" id="ARBA00023001"/>
    </source>
</evidence>
<dbReference type="PROSITE" id="PS00659">
    <property type="entry name" value="GLYCOSYL_HYDROL_F5"/>
    <property type="match status" value="1"/>
</dbReference>
<evidence type="ECO:0000256" key="5">
    <source>
        <dbReference type="ARBA" id="ARBA00022729"/>
    </source>
</evidence>
<dbReference type="Proteomes" id="UP000193427">
    <property type="component" value="Chromosome"/>
</dbReference>
<protein>
    <recommendedName>
        <fullName evidence="12">Endoglucanase</fullName>
        <ecNumber evidence="4">3.2.1.4</ecNumber>
    </recommendedName>
    <alternativeName>
        <fullName evidence="13">Cellulase</fullName>
    </alternativeName>
    <alternativeName>
        <fullName evidence="14">Endo-1,4-beta-glucanase</fullName>
    </alternativeName>
</protein>
<evidence type="ECO:0000256" key="1">
    <source>
        <dbReference type="ARBA" id="ARBA00000966"/>
    </source>
</evidence>
<dbReference type="AlphaFoldDB" id="A0A1W6LI85"/>
<keyword evidence="8" id="KW-0865">Zymogen</keyword>
<keyword evidence="18" id="KW-1185">Reference proteome</keyword>
<dbReference type="KEGG" id="rgu:A4W93_17310"/>
<evidence type="ECO:0000256" key="9">
    <source>
        <dbReference type="ARBA" id="ARBA00023277"/>
    </source>
</evidence>
<evidence type="ECO:0000256" key="11">
    <source>
        <dbReference type="ARBA" id="ARBA00023326"/>
    </source>
</evidence>
<organism evidence="17 18">
    <name type="scientific">Piscinibacter gummiphilus</name>
    <dbReference type="NCBI Taxonomy" id="946333"/>
    <lineage>
        <taxon>Bacteria</taxon>
        <taxon>Pseudomonadati</taxon>
        <taxon>Pseudomonadota</taxon>
        <taxon>Betaproteobacteria</taxon>
        <taxon>Burkholderiales</taxon>
        <taxon>Sphaerotilaceae</taxon>
        <taxon>Piscinibacter</taxon>
    </lineage>
</organism>
<proteinExistence type="inferred from homology"/>
<evidence type="ECO:0000256" key="6">
    <source>
        <dbReference type="ARBA" id="ARBA00022801"/>
    </source>
</evidence>
<dbReference type="GO" id="GO:0008810">
    <property type="term" value="F:cellulase activity"/>
    <property type="evidence" value="ECO:0007669"/>
    <property type="project" value="UniProtKB-EC"/>
</dbReference>
<evidence type="ECO:0000256" key="12">
    <source>
        <dbReference type="ARBA" id="ARBA00068340"/>
    </source>
</evidence>
<dbReference type="FunFam" id="3.20.20.80:FF:000124">
    <property type="entry name" value="Exported cellulase"/>
    <property type="match status" value="1"/>
</dbReference>
<comment type="similarity">
    <text evidence="3 15">Belongs to the glycosyl hydrolase 5 (cellulase A) family.</text>
</comment>
<evidence type="ECO:0000259" key="16">
    <source>
        <dbReference type="Pfam" id="PF00150"/>
    </source>
</evidence>
<dbReference type="GO" id="GO:0030245">
    <property type="term" value="P:cellulose catabolic process"/>
    <property type="evidence" value="ECO:0007669"/>
    <property type="project" value="UniProtKB-KW"/>
</dbReference>
<dbReference type="PANTHER" id="PTHR34142:SF1">
    <property type="entry name" value="GLYCOSIDE HYDROLASE FAMILY 5 DOMAIN-CONTAINING PROTEIN"/>
    <property type="match status" value="1"/>
</dbReference>
<evidence type="ECO:0000256" key="14">
    <source>
        <dbReference type="ARBA" id="ARBA00079594"/>
    </source>
</evidence>
<dbReference type="Gene3D" id="3.20.20.80">
    <property type="entry name" value="Glycosidases"/>
    <property type="match status" value="1"/>
</dbReference>